<dbReference type="SUPFAM" id="SSF54928">
    <property type="entry name" value="RNA-binding domain, RBD"/>
    <property type="match status" value="2"/>
</dbReference>
<feature type="compositionally biased region" description="Gly residues" evidence="2">
    <location>
        <begin position="31"/>
        <end position="52"/>
    </location>
</feature>
<feature type="region of interest" description="Disordered" evidence="2">
    <location>
        <begin position="621"/>
        <end position="739"/>
    </location>
</feature>
<feature type="compositionally biased region" description="Polar residues" evidence="2">
    <location>
        <begin position="650"/>
        <end position="659"/>
    </location>
</feature>
<dbReference type="InterPro" id="IPR000504">
    <property type="entry name" value="RRM_dom"/>
</dbReference>
<dbReference type="InterPro" id="IPR035979">
    <property type="entry name" value="RBD_domain_sf"/>
</dbReference>
<dbReference type="InterPro" id="IPR012677">
    <property type="entry name" value="Nucleotide-bd_a/b_plait_sf"/>
</dbReference>
<dbReference type="GO" id="GO:0003723">
    <property type="term" value="F:RNA binding"/>
    <property type="evidence" value="ECO:0007669"/>
    <property type="project" value="UniProtKB-UniRule"/>
</dbReference>
<dbReference type="CDD" id="cd00590">
    <property type="entry name" value="RRM_SF"/>
    <property type="match status" value="2"/>
</dbReference>
<dbReference type="AlphaFoldDB" id="A0A077YWH9"/>
<keyword evidence="5" id="KW-1185">Reference proteome</keyword>
<proteinExistence type="predicted"/>
<dbReference type="EMBL" id="HG805814">
    <property type="protein sequence ID" value="CDW52084.1"/>
    <property type="molecule type" value="Genomic_DNA"/>
</dbReference>
<dbReference type="PROSITE" id="PS50102">
    <property type="entry name" value="RRM"/>
    <property type="match status" value="1"/>
</dbReference>
<dbReference type="SMART" id="SM00360">
    <property type="entry name" value="RRM"/>
    <property type="match status" value="2"/>
</dbReference>
<sequence length="739" mass="81445">MGDTRVARGGNPRRGGGFGGPDSRGRTNGKSGFGPKGGDGGSTFGGGPGGGRGDFRGKRGNFQGRGGMKIRGGGENRGDLSRGKRRASFSNKGSSFGHANQGMERGFNDGKSGSFRGERGGKRHVYDEGATNKKRKLTSELEAEEEDVELTAEELSDASSLDDSDLEDEESMELDLSDEEMPSEGVAGNDQGAGSGLGTNLVSTCTPLQPLSLDSDEQETLTKMQAKKGGTMKKKEKQKGQAKPAVPTKMEGKRSKLAEKSAAKEAGQAKGTILLFSISWRPFYALSNELLMKDVHYRTTILATLKMTPSKKVAAKSSAMVTFFWKFLTDEDSDDSDLVDEDISDEIDLDSEELSEEIAEKDEQSDEEMQDLPSKSKQEKPSKKSAKTQREKVTPSTPAQAGKPTKGVLKKAGKDEVNKKPAKLQSQKPASTKEIQQELETVEQDEKVLAEELGRLKRRDACRLFINHLPRDVTVEDIKATVPKVLELFKPFRQDAKYGFLIFPDEETTMKQYAKLKDNFKIKDKEVVVDYCGQKSAKGRKELSPLIYKLQLFISDLPAHVSNEQIRELFPKAKHVEVMTRSRYGLVTFSTPEETREAFNSGSSMSLNDVPITVLYSRPLKAREKQTATKQTKQKAAKKKIDKLDKSVRETQSATSVKPSQKEETPKKINKKATKSPSKTSVSFADMKSDEDDNDGVESDDDDLDLDDNDDDVEEDFGADEDDIEEDDDDDDDEEEECD</sequence>
<feature type="region of interest" description="Disordered" evidence="2">
    <location>
        <begin position="1"/>
        <end position="196"/>
    </location>
</feature>
<keyword evidence="1" id="KW-0694">RNA-binding</keyword>
<reference evidence="4" key="2">
    <citation type="submission" date="2014-03" db="EMBL/GenBank/DDBJ databases">
        <title>The whipworm genome and dual-species transcriptomics of an intimate host-pathogen interaction.</title>
        <authorList>
            <person name="Foth B.J."/>
            <person name="Tsai I.J."/>
            <person name="Reid A.J."/>
            <person name="Bancroft A.J."/>
            <person name="Nichol S."/>
            <person name="Tracey A."/>
            <person name="Holroyd N."/>
            <person name="Cotton J.A."/>
            <person name="Stanley E.J."/>
            <person name="Zarowiecki M."/>
            <person name="Liu J.Z."/>
            <person name="Huckvale T."/>
            <person name="Cooper P.J."/>
            <person name="Grencis R.K."/>
            <person name="Berriman M."/>
        </authorList>
    </citation>
    <scope>NUCLEOTIDE SEQUENCE [LARGE SCALE GENOMIC DNA]</scope>
</reference>
<evidence type="ECO:0000259" key="3">
    <source>
        <dbReference type="PROSITE" id="PS50102"/>
    </source>
</evidence>
<evidence type="ECO:0000256" key="1">
    <source>
        <dbReference type="PROSITE-ProRule" id="PRU00176"/>
    </source>
</evidence>
<dbReference type="Proteomes" id="UP000030665">
    <property type="component" value="Unassembled WGS sequence"/>
</dbReference>
<feature type="compositionally biased region" description="Polar residues" evidence="2">
    <location>
        <begin position="88"/>
        <end position="98"/>
    </location>
</feature>
<organism evidence="4 5">
    <name type="scientific">Trichuris trichiura</name>
    <name type="common">Whipworm</name>
    <name type="synonym">Trichocephalus trichiurus</name>
    <dbReference type="NCBI Taxonomy" id="36087"/>
    <lineage>
        <taxon>Eukaryota</taxon>
        <taxon>Metazoa</taxon>
        <taxon>Ecdysozoa</taxon>
        <taxon>Nematoda</taxon>
        <taxon>Enoplea</taxon>
        <taxon>Dorylaimia</taxon>
        <taxon>Trichinellida</taxon>
        <taxon>Trichuridae</taxon>
        <taxon>Trichuris</taxon>
    </lineage>
</organism>
<feature type="compositionally biased region" description="Polar residues" evidence="2">
    <location>
        <begin position="424"/>
        <end position="434"/>
    </location>
</feature>
<feature type="compositionally biased region" description="Gly residues" evidence="2">
    <location>
        <begin position="12"/>
        <end position="22"/>
    </location>
</feature>
<feature type="compositionally biased region" description="Acidic residues" evidence="2">
    <location>
        <begin position="689"/>
        <end position="739"/>
    </location>
</feature>
<feature type="region of interest" description="Disordered" evidence="2">
    <location>
        <begin position="226"/>
        <end position="255"/>
    </location>
</feature>
<accession>A0A077YWH9</accession>
<gene>
    <name evidence="4" type="ORF">TTRE_0000034301</name>
</gene>
<feature type="domain" description="RRM" evidence="3">
    <location>
        <begin position="550"/>
        <end position="627"/>
    </location>
</feature>
<evidence type="ECO:0000256" key="2">
    <source>
        <dbReference type="SAM" id="MobiDB-lite"/>
    </source>
</evidence>
<protein>
    <submittedName>
        <fullName evidence="4">TsJ5</fullName>
    </submittedName>
</protein>
<feature type="region of interest" description="Disordered" evidence="2">
    <location>
        <begin position="345"/>
        <end position="434"/>
    </location>
</feature>
<dbReference type="STRING" id="36087.A0A077YWH9"/>
<feature type="compositionally biased region" description="Acidic residues" evidence="2">
    <location>
        <begin position="141"/>
        <end position="182"/>
    </location>
</feature>
<evidence type="ECO:0000313" key="4">
    <source>
        <dbReference type="EMBL" id="CDW52084.1"/>
    </source>
</evidence>
<reference evidence="4" key="1">
    <citation type="submission" date="2014-01" db="EMBL/GenBank/DDBJ databases">
        <authorList>
            <person name="Aslett M."/>
        </authorList>
    </citation>
    <scope>NUCLEOTIDE SEQUENCE</scope>
</reference>
<dbReference type="OrthoDB" id="167718at2759"/>
<feature type="compositionally biased region" description="Basic residues" evidence="2">
    <location>
        <begin position="632"/>
        <end position="641"/>
    </location>
</feature>
<name>A0A077YWH9_TRITR</name>
<feature type="compositionally biased region" description="Basic and acidic residues" evidence="2">
    <location>
        <begin position="116"/>
        <end position="131"/>
    </location>
</feature>
<feature type="compositionally biased region" description="Basic and acidic residues" evidence="2">
    <location>
        <begin position="374"/>
        <end position="393"/>
    </location>
</feature>
<feature type="compositionally biased region" description="Basic and acidic residues" evidence="2">
    <location>
        <begin position="72"/>
        <end position="82"/>
    </location>
</feature>
<evidence type="ECO:0000313" key="5">
    <source>
        <dbReference type="Proteomes" id="UP000030665"/>
    </source>
</evidence>
<feature type="compositionally biased region" description="Acidic residues" evidence="2">
    <location>
        <begin position="345"/>
        <end position="370"/>
    </location>
</feature>
<dbReference type="Gene3D" id="3.30.70.330">
    <property type="match status" value="2"/>
</dbReference>